<proteinExistence type="predicted"/>
<dbReference type="EMBL" id="JXXK01000075">
    <property type="protein sequence ID" value="KJF38165.1"/>
    <property type="molecule type" value="Genomic_DNA"/>
</dbReference>
<dbReference type="Proteomes" id="UP000032483">
    <property type="component" value="Unassembled WGS sequence"/>
</dbReference>
<evidence type="ECO:0000313" key="2">
    <source>
        <dbReference type="EMBL" id="KJF38165.1"/>
    </source>
</evidence>
<dbReference type="PROSITE" id="PS00028">
    <property type="entry name" value="ZINC_FINGER_C2H2_1"/>
    <property type="match status" value="1"/>
</dbReference>
<gene>
    <name evidence="2" type="ORF">TQ39_19710</name>
</gene>
<organism evidence="2 3">
    <name type="scientific">Ruthenibacterium lactatiformans</name>
    <dbReference type="NCBI Taxonomy" id="1550024"/>
    <lineage>
        <taxon>Bacteria</taxon>
        <taxon>Bacillati</taxon>
        <taxon>Bacillota</taxon>
        <taxon>Clostridia</taxon>
        <taxon>Eubacteriales</taxon>
        <taxon>Oscillospiraceae</taxon>
        <taxon>Ruthenibacterium</taxon>
    </lineage>
</organism>
<evidence type="ECO:0000313" key="3">
    <source>
        <dbReference type="Proteomes" id="UP000032483"/>
    </source>
</evidence>
<dbReference type="AlphaFoldDB" id="A0A0D8ITZ6"/>
<comment type="caution">
    <text evidence="2">The sequence shown here is derived from an EMBL/GenBank/DDBJ whole genome shotgun (WGS) entry which is preliminary data.</text>
</comment>
<keyword evidence="3" id="KW-1185">Reference proteome</keyword>
<feature type="domain" description="C2H2-type" evidence="1">
    <location>
        <begin position="28"/>
        <end position="48"/>
    </location>
</feature>
<dbReference type="Pfam" id="PF14353">
    <property type="entry name" value="CpXC"/>
    <property type="match status" value="1"/>
</dbReference>
<evidence type="ECO:0000259" key="1">
    <source>
        <dbReference type="PROSITE" id="PS00028"/>
    </source>
</evidence>
<dbReference type="InterPro" id="IPR013087">
    <property type="entry name" value="Znf_C2H2_type"/>
</dbReference>
<name>A0A0D8ITZ6_9FIRM</name>
<accession>A0A0D8ITZ6</accession>
<dbReference type="InterPro" id="IPR025682">
    <property type="entry name" value="CpXC_dom"/>
</dbReference>
<reference evidence="2" key="1">
    <citation type="submission" date="2015-02" db="EMBL/GenBank/DDBJ databases">
        <title>A novel member of the family Ruminococcaceae isolated from human feces.</title>
        <authorList>
            <person name="Shkoporov A.N."/>
            <person name="Chaplin A.V."/>
            <person name="Motuzova O.V."/>
            <person name="Kafarskaia L.I."/>
            <person name="Khokhlova E.V."/>
            <person name="Efimov B.A."/>
        </authorList>
    </citation>
    <scope>NUCLEOTIDE SEQUENCE [LARGE SCALE GENOMIC DNA]</scope>
    <source>
        <strain evidence="2">585-1</strain>
    </source>
</reference>
<sequence>MFWESLNGDLDPEAKTQLIDGTFFQFKCPHCGHECKVDYGMLYHDMAHQTMIYYVSENSVEEIQKLFSDKDGESGFLIPRYRKRIVTNQNALREKAIIFENELDDRVVELIKLLYLVDVQDKFPEVNIVEAYFLVLEGKYIIQFMGEKFLKTEIPLDLYKNVENNFAERLAAEEENQFMIDVKWANEFLKK</sequence>
<protein>
    <recommendedName>
        <fullName evidence="1">C2H2-type domain-containing protein</fullName>
    </recommendedName>
</protein>